<proteinExistence type="predicted"/>
<reference evidence="1" key="1">
    <citation type="submission" date="2022-12" db="EMBL/GenBank/DDBJ databases">
        <title>Whole genome sequence analysis of a duck derived balloon bacteium Aerococcus urinaeequi henan2020.</title>
        <authorList>
            <person name="Zhang H."/>
            <person name="Qiao H.X."/>
            <person name="Bian C.Z."/>
            <person name="Shu J.C."/>
        </authorList>
    </citation>
    <scope>NUCLEOTIDE SEQUENCE</scope>
    <source>
        <strain evidence="1">2020-HN-1</strain>
    </source>
</reference>
<name>A0AA47G928_9LACT</name>
<protein>
    <submittedName>
        <fullName evidence="1">Uncharacterized protein</fullName>
    </submittedName>
</protein>
<evidence type="ECO:0000313" key="2">
    <source>
        <dbReference type="Proteomes" id="UP001164714"/>
    </source>
</evidence>
<evidence type="ECO:0000313" key="1">
    <source>
        <dbReference type="EMBL" id="WAT24572.1"/>
    </source>
</evidence>
<dbReference type="EMBL" id="CP114063">
    <property type="protein sequence ID" value="WAT24572.1"/>
    <property type="molecule type" value="Genomic_DNA"/>
</dbReference>
<accession>A0AA47G928</accession>
<dbReference type="Proteomes" id="UP001164714">
    <property type="component" value="Chromosome"/>
</dbReference>
<dbReference type="AlphaFoldDB" id="A0AA47G928"/>
<organism evidence="1 2">
    <name type="scientific">Aerococcus urinaeequi</name>
    <dbReference type="NCBI Taxonomy" id="51665"/>
    <lineage>
        <taxon>Bacteria</taxon>
        <taxon>Bacillati</taxon>
        <taxon>Bacillota</taxon>
        <taxon>Bacilli</taxon>
        <taxon>Lactobacillales</taxon>
        <taxon>Aerococcaceae</taxon>
        <taxon>Aerococcus</taxon>
    </lineage>
</organism>
<sequence>MSFYSRPKFVLKRWKIYAMHKDELSEFEISDYKRIMTSLKNAPKPLLQFIHSFFYEHAEIVEAHGTKRHVGSAYTNKLMKYDDYCTMVGITRHEFNNQMIQVCLLMYEHYFEETKDQYSKF</sequence>
<dbReference type="RefSeq" id="WP_269105007.1">
    <property type="nucleotide sequence ID" value="NZ_CP114063.1"/>
</dbReference>
<gene>
    <name evidence="1" type="ORF">OZ415_00175</name>
</gene>